<keyword evidence="7" id="KW-0496">Mitochondrion</keyword>
<feature type="signal peptide" evidence="14">
    <location>
        <begin position="1"/>
        <end position="20"/>
    </location>
</feature>
<reference evidence="16" key="1">
    <citation type="submission" date="2021-01" db="EMBL/GenBank/DDBJ databases">
        <authorList>
            <person name="Corre E."/>
            <person name="Pelletier E."/>
            <person name="Niang G."/>
            <person name="Scheremetjew M."/>
            <person name="Finn R."/>
            <person name="Kale V."/>
            <person name="Holt S."/>
            <person name="Cochrane G."/>
            <person name="Meng A."/>
            <person name="Brown T."/>
            <person name="Cohen L."/>
        </authorList>
    </citation>
    <scope>NUCLEOTIDE SEQUENCE</scope>
    <source>
        <strain evidence="16">CCMP1661</strain>
    </source>
</reference>
<name>A0A7S2UUF3_9STRA</name>
<evidence type="ECO:0000256" key="14">
    <source>
        <dbReference type="SAM" id="SignalP"/>
    </source>
</evidence>
<dbReference type="GO" id="GO:0006644">
    <property type="term" value="P:phospholipid metabolic process"/>
    <property type="evidence" value="ECO:0007669"/>
    <property type="project" value="InterPro"/>
</dbReference>
<comment type="catalytic activity">
    <reaction evidence="11">
        <text>1'-[1,2-diacyl-sn-glycero-3-phospho],3'-[1-acyl-sn-glycero-3-phospho]-glycerol + a 1,2-diacyl-sn-glycero-3-phosphocholine = a cardiolipin + a 1-acyl-sn-glycero-3-phosphocholine</text>
        <dbReference type="Rhea" id="RHEA:33731"/>
        <dbReference type="ChEBI" id="CHEBI:57643"/>
        <dbReference type="ChEBI" id="CHEBI:58168"/>
        <dbReference type="ChEBI" id="CHEBI:62237"/>
        <dbReference type="ChEBI" id="CHEBI:64743"/>
    </reaction>
    <physiologicalReaction direction="left-to-right" evidence="11">
        <dbReference type="Rhea" id="RHEA:33732"/>
    </physiologicalReaction>
    <physiologicalReaction direction="right-to-left" evidence="11">
        <dbReference type="Rhea" id="RHEA:33733"/>
    </physiologicalReaction>
</comment>
<feature type="domain" description="Phospholipid/glycerol acyltransferase" evidence="15">
    <location>
        <begin position="200"/>
        <end position="331"/>
    </location>
</feature>
<accession>A0A7S2UUF3</accession>
<organism evidence="16">
    <name type="scientific">Fibrocapsa japonica</name>
    <dbReference type="NCBI Taxonomy" id="94617"/>
    <lineage>
        <taxon>Eukaryota</taxon>
        <taxon>Sar</taxon>
        <taxon>Stramenopiles</taxon>
        <taxon>Ochrophyta</taxon>
        <taxon>Raphidophyceae</taxon>
        <taxon>Chattonellales</taxon>
        <taxon>Chattonellaceae</taxon>
        <taxon>Fibrocapsa</taxon>
    </lineage>
</organism>
<evidence type="ECO:0000259" key="15">
    <source>
        <dbReference type="SMART" id="SM00563"/>
    </source>
</evidence>
<evidence type="ECO:0000256" key="7">
    <source>
        <dbReference type="ARBA" id="ARBA00023128"/>
    </source>
</evidence>
<keyword evidence="14" id="KW-0732">Signal</keyword>
<dbReference type="PRINTS" id="PR00979">
    <property type="entry name" value="TAFAZZIN"/>
</dbReference>
<evidence type="ECO:0000256" key="2">
    <source>
        <dbReference type="ARBA" id="ARBA00010524"/>
    </source>
</evidence>
<feature type="chain" id="PRO_5030861556" description="Tafazzin family protein" evidence="14">
    <location>
        <begin position="21"/>
        <end position="425"/>
    </location>
</feature>
<dbReference type="InterPro" id="IPR000872">
    <property type="entry name" value="Tafazzin"/>
</dbReference>
<dbReference type="EMBL" id="HBHR01004492">
    <property type="protein sequence ID" value="CAD9859636.1"/>
    <property type="molecule type" value="Transcribed_RNA"/>
</dbReference>
<evidence type="ECO:0000256" key="6">
    <source>
        <dbReference type="ARBA" id="ARBA00023098"/>
    </source>
</evidence>
<dbReference type="CDD" id="cd07989">
    <property type="entry name" value="LPLAT_AGPAT-like"/>
    <property type="match status" value="1"/>
</dbReference>
<keyword evidence="9" id="KW-0012">Acyltransferase</keyword>
<dbReference type="GO" id="GO:0005741">
    <property type="term" value="C:mitochondrial outer membrane"/>
    <property type="evidence" value="ECO:0007669"/>
    <property type="project" value="UniProtKB-SubCell"/>
</dbReference>
<dbReference type="GO" id="GO:0008374">
    <property type="term" value="F:O-acyltransferase activity"/>
    <property type="evidence" value="ECO:0007669"/>
    <property type="project" value="TreeGrafter"/>
</dbReference>
<keyword evidence="3" id="KW-0808">Transferase</keyword>
<sequence length="425" mass="47690">MKVIILGCSLFALLPVKPAAFIHPSVHGAVQGRFEVIKRSTLRTGTGCRPMVPITLSSKYCWTAYAAPNPDEAPDFSEESGVNEEVLMNVDVPSTETSEEGSSSTTTAAPEEAPSKTPAKKHGPVASFRDPDYVPIYRREEPGGLLGLPVRLLNWVGRKLAVFITGTLFAALIAWRNKVVTHRKELLMDCVYNREPGVGILSVSNHMSMYDDPGLWSAIIPWWRMPHRLLRYSLCNDDMYFVSKYLTPIFLAGKALPVSRKAGPNQQFMKDYTEVVDEGNWCHIFAEGKINQPWRYEEGEPVLGKLRIGASKLLTHLSHSPWIIPMYHFGMHDILPEKPQKNKLRVSTPISMWPRGGNRVDVFIGKPFTVTDILEKMWQEVGGPGSVAWDNDSVLRSYQDQITARITEKILELEAEARAMRSAKK</sequence>
<evidence type="ECO:0000256" key="1">
    <source>
        <dbReference type="ARBA" id="ARBA00004137"/>
    </source>
</evidence>
<evidence type="ECO:0000256" key="8">
    <source>
        <dbReference type="ARBA" id="ARBA00023136"/>
    </source>
</evidence>
<keyword evidence="5" id="KW-0999">Mitochondrion inner membrane</keyword>
<dbReference type="SMART" id="SM00563">
    <property type="entry name" value="PlsC"/>
    <property type="match status" value="1"/>
</dbReference>
<proteinExistence type="inferred from homology"/>
<feature type="region of interest" description="Disordered" evidence="13">
    <location>
        <begin position="93"/>
        <end position="126"/>
    </location>
</feature>
<evidence type="ECO:0000256" key="9">
    <source>
        <dbReference type="ARBA" id="ARBA00023315"/>
    </source>
</evidence>
<evidence type="ECO:0000256" key="3">
    <source>
        <dbReference type="ARBA" id="ARBA00022679"/>
    </source>
</evidence>
<evidence type="ECO:0000256" key="10">
    <source>
        <dbReference type="ARBA" id="ARBA00024323"/>
    </source>
</evidence>
<gene>
    <name evidence="16" type="ORF">FJAP1339_LOCUS2155</name>
</gene>
<dbReference type="PANTHER" id="PTHR12497:SF0">
    <property type="entry name" value="TAFAZZIN"/>
    <property type="match status" value="1"/>
</dbReference>
<evidence type="ECO:0000313" key="16">
    <source>
        <dbReference type="EMBL" id="CAD9859636.1"/>
    </source>
</evidence>
<keyword evidence="6" id="KW-0443">Lipid metabolism</keyword>
<dbReference type="InterPro" id="IPR002123">
    <property type="entry name" value="Plipid/glycerol_acylTrfase"/>
</dbReference>
<dbReference type="AlphaFoldDB" id="A0A7S2UUF3"/>
<dbReference type="PANTHER" id="PTHR12497">
    <property type="entry name" value="TAZ PROTEIN TAFAZZIN"/>
    <property type="match status" value="1"/>
</dbReference>
<evidence type="ECO:0000256" key="13">
    <source>
        <dbReference type="SAM" id="MobiDB-lite"/>
    </source>
</evidence>
<keyword evidence="4" id="KW-1000">Mitochondrion outer membrane</keyword>
<keyword evidence="8" id="KW-0472">Membrane</keyword>
<evidence type="ECO:0000256" key="4">
    <source>
        <dbReference type="ARBA" id="ARBA00022787"/>
    </source>
</evidence>
<protein>
    <recommendedName>
        <fullName evidence="12">Tafazzin family protein</fullName>
    </recommendedName>
</protein>
<dbReference type="Pfam" id="PF01553">
    <property type="entry name" value="Acyltransferase"/>
    <property type="match status" value="1"/>
</dbReference>
<comment type="similarity">
    <text evidence="2 12">Belongs to the taffazin family.</text>
</comment>
<comment type="subcellular location">
    <subcellularLocation>
        <location evidence="1">Mitochondrion inner membrane</location>
        <topology evidence="1">Peripheral membrane protein</topology>
        <orientation evidence="1">Intermembrane side</orientation>
    </subcellularLocation>
    <subcellularLocation>
        <location evidence="10">Mitochondrion outer membrane</location>
        <topology evidence="10">Peripheral membrane protein</topology>
        <orientation evidence="10">Intermembrane side</orientation>
    </subcellularLocation>
</comment>
<dbReference type="SUPFAM" id="SSF69593">
    <property type="entry name" value="Glycerol-3-phosphate (1)-acyltransferase"/>
    <property type="match status" value="1"/>
</dbReference>
<evidence type="ECO:0000256" key="12">
    <source>
        <dbReference type="RuleBase" id="RU365062"/>
    </source>
</evidence>
<dbReference type="GO" id="GO:0005743">
    <property type="term" value="C:mitochondrial inner membrane"/>
    <property type="evidence" value="ECO:0007669"/>
    <property type="project" value="UniProtKB-SubCell"/>
</dbReference>
<feature type="compositionally biased region" description="Low complexity" evidence="13">
    <location>
        <begin position="93"/>
        <end position="117"/>
    </location>
</feature>
<evidence type="ECO:0000256" key="5">
    <source>
        <dbReference type="ARBA" id="ARBA00022792"/>
    </source>
</evidence>
<evidence type="ECO:0000256" key="11">
    <source>
        <dbReference type="ARBA" id="ARBA00047906"/>
    </source>
</evidence>